<keyword evidence="4" id="KW-0560">Oxidoreductase</keyword>
<feature type="domain" description="FAD-binding PCMH-type" evidence="5">
    <location>
        <begin position="679"/>
        <end position="851"/>
    </location>
</feature>
<gene>
    <name evidence="6" type="ORF">HO133_004803</name>
</gene>
<dbReference type="Gene3D" id="3.30.465.10">
    <property type="match status" value="1"/>
</dbReference>
<dbReference type="PROSITE" id="PS51387">
    <property type="entry name" value="FAD_PCMH"/>
    <property type="match status" value="1"/>
</dbReference>
<dbReference type="Proteomes" id="UP000593566">
    <property type="component" value="Unassembled WGS sequence"/>
</dbReference>
<name>A0A8H6KZZ1_9LECA</name>
<dbReference type="PANTHER" id="PTHR42973:SF22">
    <property type="entry name" value="FAD-BINDING PCMH-TYPE DOMAIN-CONTAINING PROTEIN-RELATED"/>
    <property type="match status" value="1"/>
</dbReference>
<proteinExistence type="inferred from homology"/>
<evidence type="ECO:0000313" key="7">
    <source>
        <dbReference type="Proteomes" id="UP000593566"/>
    </source>
</evidence>
<dbReference type="PANTHER" id="PTHR42973">
    <property type="entry name" value="BINDING OXIDOREDUCTASE, PUTATIVE (AFU_ORTHOLOGUE AFUA_1G17690)-RELATED"/>
    <property type="match status" value="1"/>
</dbReference>
<comment type="similarity">
    <text evidence="1">Belongs to the oxygen-dependent FAD-linked oxidoreductase family.</text>
</comment>
<keyword evidence="3" id="KW-0274">FAD</keyword>
<dbReference type="GO" id="GO:0016491">
    <property type="term" value="F:oxidoreductase activity"/>
    <property type="evidence" value="ECO:0007669"/>
    <property type="project" value="UniProtKB-KW"/>
</dbReference>
<evidence type="ECO:0000313" key="6">
    <source>
        <dbReference type="EMBL" id="KAF6230460.1"/>
    </source>
</evidence>
<dbReference type="InterPro" id="IPR016169">
    <property type="entry name" value="FAD-bd_PCMH_sub2"/>
</dbReference>
<keyword evidence="2" id="KW-0285">Flavoprotein</keyword>
<dbReference type="AlphaFoldDB" id="A0A8H6KZZ1"/>
<dbReference type="SUPFAM" id="SSF56176">
    <property type="entry name" value="FAD-binding/transporter-associated domain-like"/>
    <property type="match status" value="1"/>
</dbReference>
<accession>A0A8H6KZZ1</accession>
<dbReference type="InterPro" id="IPR036318">
    <property type="entry name" value="FAD-bd_PCMH-like_sf"/>
</dbReference>
<evidence type="ECO:0000256" key="1">
    <source>
        <dbReference type="ARBA" id="ARBA00005466"/>
    </source>
</evidence>
<comment type="caution">
    <text evidence="6">The sequence shown here is derived from an EMBL/GenBank/DDBJ whole genome shotgun (WGS) entry which is preliminary data.</text>
</comment>
<protein>
    <recommendedName>
        <fullName evidence="5">FAD-binding PCMH-type domain-containing protein</fullName>
    </recommendedName>
</protein>
<organism evidence="6 7">
    <name type="scientific">Letharia lupina</name>
    <dbReference type="NCBI Taxonomy" id="560253"/>
    <lineage>
        <taxon>Eukaryota</taxon>
        <taxon>Fungi</taxon>
        <taxon>Dikarya</taxon>
        <taxon>Ascomycota</taxon>
        <taxon>Pezizomycotina</taxon>
        <taxon>Lecanoromycetes</taxon>
        <taxon>OSLEUM clade</taxon>
        <taxon>Lecanoromycetidae</taxon>
        <taxon>Lecanorales</taxon>
        <taxon>Lecanorineae</taxon>
        <taxon>Parmeliaceae</taxon>
        <taxon>Letharia</taxon>
    </lineage>
</organism>
<evidence type="ECO:0000256" key="4">
    <source>
        <dbReference type="ARBA" id="ARBA00023002"/>
    </source>
</evidence>
<dbReference type="RefSeq" id="XP_037157717.1">
    <property type="nucleotide sequence ID" value="XM_037295716.1"/>
</dbReference>
<dbReference type="Pfam" id="PF06985">
    <property type="entry name" value="HET"/>
    <property type="match status" value="1"/>
</dbReference>
<keyword evidence="7" id="KW-1185">Reference proteome</keyword>
<reference evidence="6 7" key="1">
    <citation type="journal article" date="2020" name="Genomics">
        <title>Complete, high-quality genomes from long-read metagenomic sequencing of two wolf lichen thalli reveals enigmatic genome architecture.</title>
        <authorList>
            <person name="McKenzie S.K."/>
            <person name="Walston R.F."/>
            <person name="Allen J.L."/>
        </authorList>
    </citation>
    <scope>NUCLEOTIDE SEQUENCE [LARGE SCALE GENOMIC DNA]</scope>
    <source>
        <strain evidence="6">WasteWater1</strain>
    </source>
</reference>
<dbReference type="InterPro" id="IPR050416">
    <property type="entry name" value="FAD-linked_Oxidoreductase"/>
</dbReference>
<dbReference type="EMBL" id="JACCJB010000002">
    <property type="protein sequence ID" value="KAF6230460.1"/>
    <property type="molecule type" value="Genomic_DNA"/>
</dbReference>
<dbReference type="InterPro" id="IPR006094">
    <property type="entry name" value="Oxid_FAD_bind_N"/>
</dbReference>
<dbReference type="Pfam" id="PF01565">
    <property type="entry name" value="FAD_binding_4"/>
    <property type="match status" value="1"/>
</dbReference>
<dbReference type="GO" id="GO:0071949">
    <property type="term" value="F:FAD binding"/>
    <property type="evidence" value="ECO:0007669"/>
    <property type="project" value="InterPro"/>
</dbReference>
<evidence type="ECO:0000256" key="2">
    <source>
        <dbReference type="ARBA" id="ARBA00022630"/>
    </source>
</evidence>
<evidence type="ECO:0000256" key="3">
    <source>
        <dbReference type="ARBA" id="ARBA00022827"/>
    </source>
</evidence>
<evidence type="ECO:0000259" key="5">
    <source>
        <dbReference type="PROSITE" id="PS51387"/>
    </source>
</evidence>
<sequence>MKTLVCGACWTEVFNTEAIQKFWVQESCDFCYTTTWARIAQSAGNACNWCGFLTSILPSPGTPQWPHAWTTTTELSVIMDKAYMVDNTSPRGLNQCQIDFCSEDFLRDWHVELDLFVDDPDDSTGIVTARPLQSRLNSAEAYSQISQWLDQCENHMDCDGVSLYANLPSRLIEVAPADSLSVPRLRSTTGLKGSYLALSYCWGSSQSYVLTTKNLEVLTQELQVKMLPQTVLDAIEVTRTLGFKYLWLDALCIMQDSAEAVARQDMDHELATMDQVYKNATMTIVAACAPSVTDGFLKDRPGSGQSRFDIPCRLGPEQFFVVHIQEHSMYDDMREPINTRAWAFQEELLSPRLLIYASHTLQWQCRTLTCNLGGSYHAPNPSAAPRLPSPQMLLLEGPERNHRRDQLSPNIPHAILQHWLRIVTSYSMRKSSLPSDKLSALSGLAVSYAPIFGPEYLAGIWARSAVQQLCWRGPDSRLFFTRPTQYRAPSWSWAALDGPVYFPSFLQTYNASVCVPYHRFEIVEWQTRLKAPNLPCGEVMAGKLIVTTVLRDATFDPSSSPAIRFDTALSYADPGPIETAQGNSDTAEDNFTRAVRCVAIYRSNRPESPRIGGLLLVESSGHNGLFRRMGSFTANISTFEGYPLDTCGELAQLLGPKVSFANSSAYLATERAYWSLQEADLSPTCIVVPSTAEDVSTTVRTIAGNQGCPFAIKGGGHAPQAGSANIDSGVTIDMTGLTSVTVNGNKTVASVGAGASWLDVYLYLDGLGIAVAGGRNAAVGVGGFTLGGGISYFAPREGWACDNVVNFEIVLASGAIVNANAKVRPDLWRALKGGSNNFGIVTRFDFETFPQGALWGGALTQSINSSDEVFEAFANIASAPQYDPYASLVTGLTFNSTSQQWLIGHLATYTKPVADPPVFEGLLAIEPQLQNTLGFTNLSTLTNEPGLPVQLNSLFYTATYGVSATLLAKILDISNETIYSTYPRVPGGILWSLAFEPLPTQVTKFGPLKGGNSLGTTPGDGNGIVLLLSAFWASTSANAFVQQTAHRIMQKANETARGMGMLHKFVYLNYANQDQNPISTYGRENVANLRATATKYDPRGIFQRQVPGGFKLPV</sequence>
<dbReference type="GeneID" id="59333209"/>
<dbReference type="InterPro" id="IPR016166">
    <property type="entry name" value="FAD-bd_PCMH"/>
</dbReference>
<dbReference type="InterPro" id="IPR010730">
    <property type="entry name" value="HET"/>
</dbReference>